<keyword evidence="3" id="KW-1185">Reference proteome</keyword>
<protein>
    <submittedName>
        <fullName evidence="2">Uncharacterized protein</fullName>
    </submittedName>
</protein>
<proteinExistence type="predicted"/>
<reference evidence="2 3" key="1">
    <citation type="submission" date="2024-02" db="EMBL/GenBank/DDBJ databases">
        <title>Discinaceae phylogenomics.</title>
        <authorList>
            <person name="Dirks A.C."/>
            <person name="James T.Y."/>
        </authorList>
    </citation>
    <scope>NUCLEOTIDE SEQUENCE [LARGE SCALE GENOMIC DNA]</scope>
    <source>
        <strain evidence="2 3">ACD0624</strain>
    </source>
</reference>
<accession>A0ABR3G7R7</accession>
<evidence type="ECO:0000256" key="1">
    <source>
        <dbReference type="SAM" id="MobiDB-lite"/>
    </source>
</evidence>
<gene>
    <name evidence="2" type="ORF">Q9L58_009135</name>
</gene>
<organism evidence="2 3">
    <name type="scientific">Discina gigas</name>
    <dbReference type="NCBI Taxonomy" id="1032678"/>
    <lineage>
        <taxon>Eukaryota</taxon>
        <taxon>Fungi</taxon>
        <taxon>Dikarya</taxon>
        <taxon>Ascomycota</taxon>
        <taxon>Pezizomycotina</taxon>
        <taxon>Pezizomycetes</taxon>
        <taxon>Pezizales</taxon>
        <taxon>Discinaceae</taxon>
        <taxon>Discina</taxon>
    </lineage>
</organism>
<name>A0ABR3G7R7_9PEZI</name>
<feature type="compositionally biased region" description="Basic and acidic residues" evidence="1">
    <location>
        <begin position="320"/>
        <end position="334"/>
    </location>
</feature>
<evidence type="ECO:0000313" key="3">
    <source>
        <dbReference type="Proteomes" id="UP001447188"/>
    </source>
</evidence>
<dbReference type="Proteomes" id="UP001447188">
    <property type="component" value="Unassembled WGS sequence"/>
</dbReference>
<sequence length="358" mass="39804">MAPLMAPPISSQSPPFSPEQLLALPLLTPPHALPSCFNFAGLSTDCRDRTSSKKTQNHDAIALQSLVKTDDSIIATFRSFVRSMSPAVSFPTSLMLPVHGRSMNSQGDVTSYLDFQVIAASWETFLQMMPVQRTYDPLTARQHPIEDGVPDQVFGALQAGDRGGYHIFQVCAIAEYTAPGVVGELVSLIDNMSQPTVEIPDDWVSITRRLRKYATNASVRDIVLMGESHVIYFRFPTDPTEDFETHEYLIASLAHPSAGDLSAREMITFLCWRSLLLKGFKLRDFAVEDVDEKNSATNEYLNVLPTPDLAYPLSKRKWDRVAEEEQSRDQEKQKPTTAEDTGVIIRLTSSCMSHSTDG</sequence>
<evidence type="ECO:0000313" key="2">
    <source>
        <dbReference type="EMBL" id="KAL0631984.1"/>
    </source>
</evidence>
<comment type="caution">
    <text evidence="2">The sequence shown here is derived from an EMBL/GenBank/DDBJ whole genome shotgun (WGS) entry which is preliminary data.</text>
</comment>
<dbReference type="EMBL" id="JBBBZM010000195">
    <property type="protein sequence ID" value="KAL0631984.1"/>
    <property type="molecule type" value="Genomic_DNA"/>
</dbReference>
<feature type="region of interest" description="Disordered" evidence="1">
    <location>
        <begin position="320"/>
        <end position="342"/>
    </location>
</feature>